<name>A0A380BJJ0_SPHSI</name>
<dbReference type="InterPro" id="IPR031977">
    <property type="entry name" value="DUF4783"/>
</dbReference>
<proteinExistence type="predicted"/>
<dbReference type="EMBL" id="UGYW01000002">
    <property type="protein sequence ID" value="SUJ01954.1"/>
    <property type="molecule type" value="Genomic_DNA"/>
</dbReference>
<evidence type="ECO:0000256" key="1">
    <source>
        <dbReference type="SAM" id="SignalP"/>
    </source>
</evidence>
<dbReference type="Gene3D" id="3.10.450.50">
    <property type="match status" value="1"/>
</dbReference>
<feature type="chain" id="PRO_5016829425" description="DUF4783 domain-containing protein" evidence="1">
    <location>
        <begin position="20"/>
        <end position="134"/>
    </location>
</feature>
<gene>
    <name evidence="2" type="ORF">NCTC11388_00907</name>
</gene>
<evidence type="ECO:0008006" key="4">
    <source>
        <dbReference type="Google" id="ProtNLM"/>
    </source>
</evidence>
<reference evidence="2 3" key="1">
    <citation type="submission" date="2018-06" db="EMBL/GenBank/DDBJ databases">
        <authorList>
            <consortium name="Pathogen Informatics"/>
            <person name="Doyle S."/>
        </authorList>
    </citation>
    <scope>NUCLEOTIDE SEQUENCE [LARGE SCALE GENOMIC DNA]</scope>
    <source>
        <strain evidence="2 3">NCTC11388</strain>
    </source>
</reference>
<sequence length="134" mass="15403">MKKWIIMATIVLSFLCSFARGWGQDIAENILSSLRAGNSKDLAKNFASTVSVAVKQEDGVYSKFQAELILNEFFRQNKPSSARIMQKMNSNSSNAYYVFSLKTQREQYRVFTKLIENNEVLYISEIRFEPVPVK</sequence>
<evidence type="ECO:0000313" key="3">
    <source>
        <dbReference type="Proteomes" id="UP000254893"/>
    </source>
</evidence>
<dbReference type="Pfam" id="PF16022">
    <property type="entry name" value="DUF4783"/>
    <property type="match status" value="1"/>
</dbReference>
<dbReference type="AlphaFoldDB" id="A0A380BJJ0"/>
<dbReference type="RefSeq" id="WP_115169277.1">
    <property type="nucleotide sequence ID" value="NZ_UGYW01000002.1"/>
</dbReference>
<organism evidence="2 3">
    <name type="scientific">Sphingobacterium spiritivorum</name>
    <name type="common">Flavobacterium spiritivorum</name>
    <dbReference type="NCBI Taxonomy" id="258"/>
    <lineage>
        <taxon>Bacteria</taxon>
        <taxon>Pseudomonadati</taxon>
        <taxon>Bacteroidota</taxon>
        <taxon>Sphingobacteriia</taxon>
        <taxon>Sphingobacteriales</taxon>
        <taxon>Sphingobacteriaceae</taxon>
        <taxon>Sphingobacterium</taxon>
    </lineage>
</organism>
<accession>A0A380BJJ0</accession>
<evidence type="ECO:0000313" key="2">
    <source>
        <dbReference type="EMBL" id="SUJ01954.1"/>
    </source>
</evidence>
<keyword evidence="1" id="KW-0732">Signal</keyword>
<protein>
    <recommendedName>
        <fullName evidence="4">DUF4783 domain-containing protein</fullName>
    </recommendedName>
</protein>
<feature type="signal peptide" evidence="1">
    <location>
        <begin position="1"/>
        <end position="19"/>
    </location>
</feature>
<dbReference type="Proteomes" id="UP000254893">
    <property type="component" value="Unassembled WGS sequence"/>
</dbReference>